<comment type="caution">
    <text evidence="2">The sequence shown here is derived from an EMBL/GenBank/DDBJ whole genome shotgun (WGS) entry which is preliminary data.</text>
</comment>
<name>A0A073B247_9PSEU</name>
<dbReference type="AlphaFoldDB" id="A0A073B247"/>
<proteinExistence type="predicted"/>
<dbReference type="Proteomes" id="UP000031419">
    <property type="component" value="Unassembled WGS sequence"/>
</dbReference>
<dbReference type="InterPro" id="IPR036866">
    <property type="entry name" value="RibonucZ/Hydroxyglut_hydro"/>
</dbReference>
<reference evidence="2 3" key="1">
    <citation type="submission" date="2014-06" db="EMBL/GenBank/DDBJ databases">
        <title>Saccharopolyspora rectivirgula DSM-43113 Genome sequencing.</title>
        <authorList>
            <person name="Barrera C."/>
            <person name="Millon L."/>
            <person name="Rognon B."/>
            <person name="Zaugg C."/>
            <person name="Monod M."/>
        </authorList>
    </citation>
    <scope>NUCLEOTIDE SEQUENCE [LARGE SCALE GENOMIC DNA]</scope>
    <source>
        <strain evidence="2 3">DSM 43113</strain>
    </source>
</reference>
<feature type="domain" description="Metallo-beta-lactamase" evidence="1">
    <location>
        <begin position="38"/>
        <end position="253"/>
    </location>
</feature>
<evidence type="ECO:0000259" key="1">
    <source>
        <dbReference type="SMART" id="SM00849"/>
    </source>
</evidence>
<dbReference type="SUPFAM" id="SSF56281">
    <property type="entry name" value="Metallo-hydrolase/oxidoreductase"/>
    <property type="match status" value="1"/>
</dbReference>
<dbReference type="Gene3D" id="3.60.15.10">
    <property type="entry name" value="Ribonuclease Z/Hydroxyacylglutathione hydrolase-like"/>
    <property type="match status" value="1"/>
</dbReference>
<dbReference type="InterPro" id="IPR036388">
    <property type="entry name" value="WH-like_DNA-bd_sf"/>
</dbReference>
<dbReference type="eggNOG" id="COG0491">
    <property type="taxonomic scope" value="Bacteria"/>
</dbReference>
<dbReference type="Pfam" id="PF00753">
    <property type="entry name" value="Lactamase_B"/>
    <property type="match status" value="1"/>
</dbReference>
<dbReference type="SMART" id="SM00849">
    <property type="entry name" value="Lactamase_B"/>
    <property type="match status" value="1"/>
</dbReference>
<organism evidence="2 3">
    <name type="scientific">Saccharopolyspora rectivirgula</name>
    <dbReference type="NCBI Taxonomy" id="28042"/>
    <lineage>
        <taxon>Bacteria</taxon>
        <taxon>Bacillati</taxon>
        <taxon>Actinomycetota</taxon>
        <taxon>Actinomycetes</taxon>
        <taxon>Pseudonocardiales</taxon>
        <taxon>Pseudonocardiaceae</taxon>
        <taxon>Saccharopolyspora</taxon>
    </lineage>
</organism>
<gene>
    <name evidence="2" type="ORF">GU90_00760</name>
</gene>
<dbReference type="STRING" id="28042.GU90_00760"/>
<evidence type="ECO:0000313" key="3">
    <source>
        <dbReference type="Proteomes" id="UP000031419"/>
    </source>
</evidence>
<dbReference type="InterPro" id="IPR050662">
    <property type="entry name" value="Sec-metab_biosynth-thioest"/>
</dbReference>
<dbReference type="PANTHER" id="PTHR23131:SF4">
    <property type="entry name" value="METALLO-BETA-LACTAMASE SUPERFAMILY POTEIN"/>
    <property type="match status" value="1"/>
</dbReference>
<dbReference type="InterPro" id="IPR001279">
    <property type="entry name" value="Metallo-B-lactamas"/>
</dbReference>
<accession>A0A073B247</accession>
<keyword evidence="3" id="KW-1185">Reference proteome</keyword>
<evidence type="ECO:0000313" key="2">
    <source>
        <dbReference type="EMBL" id="KEI46068.1"/>
    </source>
</evidence>
<dbReference type="EMBL" id="JNVU01000003">
    <property type="protein sequence ID" value="KEI46068.1"/>
    <property type="molecule type" value="Genomic_DNA"/>
</dbReference>
<dbReference type="Gene3D" id="1.10.10.10">
    <property type="entry name" value="Winged helix-like DNA-binding domain superfamily/Winged helix DNA-binding domain"/>
    <property type="match status" value="1"/>
</dbReference>
<protein>
    <submittedName>
        <fullName evidence="2">Beta-lactamase</fullName>
    </submittedName>
</protein>
<dbReference type="PANTHER" id="PTHR23131">
    <property type="entry name" value="ENDORIBONUCLEASE LACTB2"/>
    <property type="match status" value="1"/>
</dbReference>
<sequence>MTGQTARNRHAWAEPGAFEVAPGVHRIPLPLPRDDLRAVNAYAIEDAGDLVLIDSGWAHEKTQQQLESALRDIGHRLSDVKRVYVTHHHYDHYTLAVRLRRAFGTEIVLGSAERPSLEAILARQEFQQVGQLQKWGADELLLELANQFGSGDSLRAATRQSSYELPDRWITGRTEIDLAERALLAVPTPGHTRGHLVFADPAARLLFSGDHVLPHITPSIGLEPARSDLPLGEFLESLRLMQSYPDMRLLPAHGPVTASLHDRVAQLLDHHAQRLLEIKRAAEPGGTAYEVAQRLRWTRRRSPLSELELLNRFFAVAETAAHLDVLVRRGELETSTVDGVVRYTAVCSV</sequence>
<dbReference type="RefSeq" id="WP_029721813.1">
    <property type="nucleotide sequence ID" value="NZ_JNVU01000003.1"/>
</dbReference>